<evidence type="ECO:0000313" key="2">
    <source>
        <dbReference type="Proteomes" id="UP001362311"/>
    </source>
</evidence>
<proteinExistence type="predicted"/>
<sequence length="69" mass="7220">MSKSALLQSTPIASKGNLAAAAPIPSNDGKAFFGQDRVSVLTKSVAILRVMKSFSTICANYCERPACDA</sequence>
<reference evidence="1 2" key="1">
    <citation type="submission" date="2024-03" db="EMBL/GenBank/DDBJ databases">
        <title>Reference genomes for the five species model microbial community.</title>
        <authorList>
            <person name="Padfield D."/>
        </authorList>
    </citation>
    <scope>NUCLEOTIDE SEQUENCE [LARGE SCALE GENOMIC DNA]</scope>
    <source>
        <strain evidence="1 2">AB1</strain>
    </source>
</reference>
<dbReference type="AlphaFoldDB" id="A0ABD5JUH2"/>
<gene>
    <name evidence="1" type="ORF">WIX40_09465</name>
</gene>
<organism evidence="1 2">
    <name type="scientific">Ochrobactrum teleogrylli</name>
    <dbReference type="NCBI Taxonomy" id="2479765"/>
    <lineage>
        <taxon>Bacteria</taxon>
        <taxon>Pseudomonadati</taxon>
        <taxon>Pseudomonadota</taxon>
        <taxon>Alphaproteobacteria</taxon>
        <taxon>Hyphomicrobiales</taxon>
        <taxon>Brucellaceae</taxon>
        <taxon>Brucella/Ochrobactrum group</taxon>
        <taxon>Ochrobactrum</taxon>
    </lineage>
</organism>
<accession>A0ABD5JUH2</accession>
<evidence type="ECO:0000313" key="1">
    <source>
        <dbReference type="EMBL" id="MEJ5900336.1"/>
    </source>
</evidence>
<comment type="caution">
    <text evidence="1">The sequence shown here is derived from an EMBL/GenBank/DDBJ whole genome shotgun (WGS) entry which is preliminary data.</text>
</comment>
<dbReference type="Proteomes" id="UP001362311">
    <property type="component" value="Unassembled WGS sequence"/>
</dbReference>
<dbReference type="RefSeq" id="WP_339439830.1">
    <property type="nucleotide sequence ID" value="NZ_JBBHKQ010000001.1"/>
</dbReference>
<dbReference type="EMBL" id="JBBHKQ010000001">
    <property type="protein sequence ID" value="MEJ5900336.1"/>
    <property type="molecule type" value="Genomic_DNA"/>
</dbReference>
<name>A0ABD5JUH2_9HYPH</name>
<protein>
    <submittedName>
        <fullName evidence="1">Uncharacterized protein</fullName>
    </submittedName>
</protein>